<sequence length="459" mass="51315">MGKDKRKWQDYTYILQIAIPLILATGYLAILEFFDRMFLAWYSKEALAAVTPASALALTCTSLFTGILVYVGNIVSQYYGAKMEEKIGSILWQGIWLTVLSGVILVIISCFSEMLFKMIGHDGALQPMQILYFEIITKGAVFSLLTTLFMSFYASVGKYVIVGVTIVSSMFINVFLDYCMIFGKFGFKEMGVKGSALSTIIGSAITALIFIIYLLFSKCRKRFHITSAKRIDIKLFQHIFKYSLSNGVVFFLDSIGFTLFLLLIGRAGVNELAASNVAVNISNVIFLPVFGFGMAISIIVGECMGKKDAEAAKRYVRKGFCLVYLYVIPVCLLFWCVPELFVNMFVRNLATGQRETIMSVSSDILKIVAIYTLFDAIDINLTSCFKGAGDVVYVMYATVFANVFLLMLPVYVLVLRLGMSIYVGWGIFALTIIAMSLVYTMRYKSCKWQKATLVKPELI</sequence>
<comment type="caution">
    <text evidence="1">The sequence shown here is derived from an EMBL/GenBank/DDBJ whole genome shotgun (WGS) entry which is preliminary data.</text>
</comment>
<gene>
    <name evidence="1" type="ORF">CS063_09170</name>
</gene>
<reference evidence="1" key="1">
    <citation type="submission" date="2017-10" db="EMBL/GenBank/DDBJ databases">
        <title>Genome sequence of cellulolytic Lachnospiraceae bacterium XHS1971 isolated from hotspring sediment.</title>
        <authorList>
            <person name="Vasudevan G."/>
            <person name="Joshi A.J."/>
            <person name="Hivarkar S."/>
            <person name="Lanjekar V.B."/>
            <person name="Dhakephalkar P.K."/>
            <person name="Dagar S."/>
        </authorList>
    </citation>
    <scope>NUCLEOTIDE SEQUENCE</scope>
    <source>
        <strain evidence="1">XHS1971</strain>
    </source>
</reference>
<dbReference type="Proteomes" id="UP000224460">
    <property type="component" value="Unassembled WGS sequence"/>
</dbReference>
<accession>A0AC61DD70</accession>
<evidence type="ECO:0000313" key="1">
    <source>
        <dbReference type="EMBL" id="PHV70691.1"/>
    </source>
</evidence>
<protein>
    <submittedName>
        <fullName evidence="1">Uncharacterized protein</fullName>
    </submittedName>
</protein>
<dbReference type="EMBL" id="PEDL01000008">
    <property type="protein sequence ID" value="PHV70691.1"/>
    <property type="molecule type" value="Genomic_DNA"/>
</dbReference>
<evidence type="ECO:0000313" key="2">
    <source>
        <dbReference type="Proteomes" id="UP000224460"/>
    </source>
</evidence>
<keyword evidence="2" id="KW-1185">Reference proteome</keyword>
<proteinExistence type="predicted"/>
<name>A0AC61DD70_9FIRM</name>
<organism evidence="1 2">
    <name type="scientific">Sporanaerobium hydrogeniformans</name>
    <dbReference type="NCBI Taxonomy" id="3072179"/>
    <lineage>
        <taxon>Bacteria</taxon>
        <taxon>Bacillati</taxon>
        <taxon>Bacillota</taxon>
        <taxon>Clostridia</taxon>
        <taxon>Lachnospirales</taxon>
        <taxon>Lachnospiraceae</taxon>
        <taxon>Sporanaerobium</taxon>
    </lineage>
</organism>